<name>A0A914QAZ2_9BILA</name>
<evidence type="ECO:0000313" key="2">
    <source>
        <dbReference type="WBParaSite" id="PDA_v2.g28730.t1"/>
    </source>
</evidence>
<dbReference type="Pfam" id="PF22945">
    <property type="entry name" value="LEM-3_GIY-YIG"/>
    <property type="match status" value="1"/>
</dbReference>
<organism evidence="1 2">
    <name type="scientific">Panagrolaimus davidi</name>
    <dbReference type="NCBI Taxonomy" id="227884"/>
    <lineage>
        <taxon>Eukaryota</taxon>
        <taxon>Metazoa</taxon>
        <taxon>Ecdysozoa</taxon>
        <taxon>Nematoda</taxon>
        <taxon>Chromadorea</taxon>
        <taxon>Rhabditida</taxon>
        <taxon>Tylenchina</taxon>
        <taxon>Panagrolaimomorpha</taxon>
        <taxon>Panagrolaimoidea</taxon>
        <taxon>Panagrolaimidae</taxon>
        <taxon>Panagrolaimus</taxon>
    </lineage>
</organism>
<sequence length="544" mass="61338">MDKDDIYAPFLPQVDTLPPDLEQDEDFLQVFLQDYVLGYDQPISPQIQFQQQPASPPLHPPIIADLFCSWNFWELMPNCKQIVDLPFYSYPSLFPLQSPLQLPLVQHNYQAQPSITVPPVQFALQSYGLPPQHQLSANVQSTHSSVRPPSTGHTILPAVPGPFGPLITVPPVQFALQTYGLHQRQQLCAYVQSPHSSVRPPSPGHTYLRAVPGPFGSFVTVPPVQFALQTYGLPPQQQLSANVQLPHSSIRPPSTGHTNLPAVQAIPGPANRQMIPLRTGRNTYSFKTLPFEKIKKQKNVFKLSNKISWNFFLQSERYTSTLKNQVDEIDPVLGRIYKEECFIKSQVIGYYTQHLKPCESQSFDYIFLCKEILGSGDLNVIPFLTFLKSAVYIGKGKGYRELGHLKSLLENGGSNAGKLIAISEMLDGEGVIIHRNNNFNCEHISHYYEGSAIDLLFEQISNDKRGFFPGKDSLNIDLSMIKKFGFQTLLRAYLSFIEHNHFVVTRENYEKLFKNKSHQIGAKVDQDKAFSRWNLVTAGKKALS</sequence>
<dbReference type="AlphaFoldDB" id="A0A914QAZ2"/>
<evidence type="ECO:0000313" key="1">
    <source>
        <dbReference type="Proteomes" id="UP000887578"/>
    </source>
</evidence>
<proteinExistence type="predicted"/>
<protein>
    <submittedName>
        <fullName evidence="2">Uncharacterized protein</fullName>
    </submittedName>
</protein>
<reference evidence="2" key="1">
    <citation type="submission" date="2022-11" db="UniProtKB">
        <authorList>
            <consortium name="WormBaseParasite"/>
        </authorList>
    </citation>
    <scope>IDENTIFICATION</scope>
</reference>
<dbReference type="WBParaSite" id="PDA_v2.g28730.t1">
    <property type="protein sequence ID" value="PDA_v2.g28730.t1"/>
    <property type="gene ID" value="PDA_v2.g28730"/>
</dbReference>
<keyword evidence="1" id="KW-1185">Reference proteome</keyword>
<dbReference type="Proteomes" id="UP000887578">
    <property type="component" value="Unplaced"/>
</dbReference>
<accession>A0A914QAZ2</accession>